<proteinExistence type="predicted"/>
<evidence type="ECO:0000313" key="1">
    <source>
        <dbReference type="EMBL" id="KAJ8374855.1"/>
    </source>
</evidence>
<organism evidence="1 2">
    <name type="scientific">Synaphobranchus kaupii</name>
    <name type="common">Kaup's arrowtooth eel</name>
    <dbReference type="NCBI Taxonomy" id="118154"/>
    <lineage>
        <taxon>Eukaryota</taxon>
        <taxon>Metazoa</taxon>
        <taxon>Chordata</taxon>
        <taxon>Craniata</taxon>
        <taxon>Vertebrata</taxon>
        <taxon>Euteleostomi</taxon>
        <taxon>Actinopterygii</taxon>
        <taxon>Neopterygii</taxon>
        <taxon>Teleostei</taxon>
        <taxon>Anguilliformes</taxon>
        <taxon>Synaphobranchidae</taxon>
        <taxon>Synaphobranchus</taxon>
    </lineage>
</organism>
<sequence>MRRVSIFLDQEGGGVGNAQPERVFSEALNAVQTCSAEVSVILGLPEYRPPPEVVGGVSRAFRRCVIGRRWF</sequence>
<dbReference type="EMBL" id="JAINUF010000002">
    <property type="protein sequence ID" value="KAJ8374855.1"/>
    <property type="molecule type" value="Genomic_DNA"/>
</dbReference>
<dbReference type="AlphaFoldDB" id="A0A9Q1G526"/>
<name>A0A9Q1G526_SYNKA</name>
<dbReference type="Proteomes" id="UP001152622">
    <property type="component" value="Chromosome 2"/>
</dbReference>
<gene>
    <name evidence="1" type="ORF">SKAU_G00054350</name>
</gene>
<comment type="caution">
    <text evidence="1">The sequence shown here is derived from an EMBL/GenBank/DDBJ whole genome shotgun (WGS) entry which is preliminary data.</text>
</comment>
<accession>A0A9Q1G526</accession>
<protein>
    <submittedName>
        <fullName evidence="1">Uncharacterized protein</fullName>
    </submittedName>
</protein>
<keyword evidence="2" id="KW-1185">Reference proteome</keyword>
<evidence type="ECO:0000313" key="2">
    <source>
        <dbReference type="Proteomes" id="UP001152622"/>
    </source>
</evidence>
<reference evidence="1" key="1">
    <citation type="journal article" date="2023" name="Science">
        <title>Genome structures resolve the early diversification of teleost fishes.</title>
        <authorList>
            <person name="Parey E."/>
            <person name="Louis A."/>
            <person name="Montfort J."/>
            <person name="Bouchez O."/>
            <person name="Roques C."/>
            <person name="Iampietro C."/>
            <person name="Lluch J."/>
            <person name="Castinel A."/>
            <person name="Donnadieu C."/>
            <person name="Desvignes T."/>
            <person name="Floi Bucao C."/>
            <person name="Jouanno E."/>
            <person name="Wen M."/>
            <person name="Mejri S."/>
            <person name="Dirks R."/>
            <person name="Jansen H."/>
            <person name="Henkel C."/>
            <person name="Chen W.J."/>
            <person name="Zahm M."/>
            <person name="Cabau C."/>
            <person name="Klopp C."/>
            <person name="Thompson A.W."/>
            <person name="Robinson-Rechavi M."/>
            <person name="Braasch I."/>
            <person name="Lecointre G."/>
            <person name="Bobe J."/>
            <person name="Postlethwait J.H."/>
            <person name="Berthelot C."/>
            <person name="Roest Crollius H."/>
            <person name="Guiguen Y."/>
        </authorList>
    </citation>
    <scope>NUCLEOTIDE SEQUENCE</scope>
    <source>
        <strain evidence="1">WJC10195</strain>
    </source>
</reference>